<dbReference type="PANTHER" id="PTHR35186">
    <property type="entry name" value="ANK_REP_REGION DOMAIN-CONTAINING PROTEIN"/>
    <property type="match status" value="1"/>
</dbReference>
<feature type="signal peptide" evidence="2">
    <location>
        <begin position="1"/>
        <end position="20"/>
    </location>
</feature>
<evidence type="ECO:0000313" key="4">
    <source>
        <dbReference type="Proteomes" id="UP000750711"/>
    </source>
</evidence>
<proteinExistence type="predicted"/>
<accession>A0A9P8L882</accession>
<reference evidence="3" key="1">
    <citation type="submission" date="2021-03" db="EMBL/GenBank/DDBJ databases">
        <title>Comparative genomics and phylogenomic investigation of the class Geoglossomycetes provide insights into ecological specialization and systematics.</title>
        <authorList>
            <person name="Melie T."/>
            <person name="Pirro S."/>
            <person name="Miller A.N."/>
            <person name="Quandt A."/>
        </authorList>
    </citation>
    <scope>NUCLEOTIDE SEQUENCE</scope>
    <source>
        <strain evidence="3">CAQ_001_2017</strain>
    </source>
</reference>
<comment type="caution">
    <text evidence="3">The sequence shown here is derived from an EMBL/GenBank/DDBJ whole genome shotgun (WGS) entry which is preliminary data.</text>
</comment>
<protein>
    <recommendedName>
        <fullName evidence="5">Prion-inhibition and propagation HeLo domain-containing protein</fullName>
    </recommendedName>
</protein>
<evidence type="ECO:0000256" key="2">
    <source>
        <dbReference type="SAM" id="SignalP"/>
    </source>
</evidence>
<gene>
    <name evidence="3" type="ORF">GP486_005955</name>
</gene>
<evidence type="ECO:0000313" key="3">
    <source>
        <dbReference type="EMBL" id="KAH0556110.1"/>
    </source>
</evidence>
<dbReference type="EMBL" id="JAGHQM010001223">
    <property type="protein sequence ID" value="KAH0556110.1"/>
    <property type="molecule type" value="Genomic_DNA"/>
</dbReference>
<dbReference type="AlphaFoldDB" id="A0A9P8L882"/>
<sequence length="293" mass="33452">MSGIEIAGLLLGAVPILISAIEHYNDGLDPLKAFIHWKGKLSQALRDLWHQHNLYYMTLCILLKELTTAAELHNMMMDPRSNLWTSGEIGQKIRTKLGVGYMGYLSTIEEIEDTMTTLSSHLNIDRASRISRNELEAIVIANPPVSTSGRSKPKFEFHKRLDFTMKRRDVARLLERLQVCNERLDEYLQRAEKLDEEPATKYSRKSTLSLALPQIQEYANNLHCVLSRAWACSAHTSHCANLLLEHRMVKPERSSCGENNATRFTVSFLNPSLPSRWQEAEIRIIENTVSSFE</sequence>
<feature type="chain" id="PRO_5040470577" description="Prion-inhibition and propagation HeLo domain-containing protein" evidence="2">
    <location>
        <begin position="21"/>
        <end position="293"/>
    </location>
</feature>
<keyword evidence="4" id="KW-1185">Reference proteome</keyword>
<keyword evidence="1" id="KW-0175">Coiled coil</keyword>
<organism evidence="3 4">
    <name type="scientific">Trichoglossum hirsutum</name>
    <dbReference type="NCBI Taxonomy" id="265104"/>
    <lineage>
        <taxon>Eukaryota</taxon>
        <taxon>Fungi</taxon>
        <taxon>Dikarya</taxon>
        <taxon>Ascomycota</taxon>
        <taxon>Pezizomycotina</taxon>
        <taxon>Geoglossomycetes</taxon>
        <taxon>Geoglossales</taxon>
        <taxon>Geoglossaceae</taxon>
        <taxon>Trichoglossum</taxon>
    </lineage>
</organism>
<keyword evidence="2" id="KW-0732">Signal</keyword>
<name>A0A9P8L882_9PEZI</name>
<dbReference type="PANTHER" id="PTHR35186:SF4">
    <property type="entry name" value="PRION-INHIBITION AND PROPAGATION HELO DOMAIN-CONTAINING PROTEIN"/>
    <property type="match status" value="1"/>
</dbReference>
<feature type="coiled-coil region" evidence="1">
    <location>
        <begin position="170"/>
        <end position="197"/>
    </location>
</feature>
<evidence type="ECO:0008006" key="5">
    <source>
        <dbReference type="Google" id="ProtNLM"/>
    </source>
</evidence>
<dbReference type="Proteomes" id="UP000750711">
    <property type="component" value="Unassembled WGS sequence"/>
</dbReference>
<evidence type="ECO:0000256" key="1">
    <source>
        <dbReference type="SAM" id="Coils"/>
    </source>
</evidence>